<evidence type="ECO:0000313" key="2">
    <source>
        <dbReference type="Proteomes" id="UP000517315"/>
    </source>
</evidence>
<proteinExistence type="predicted"/>
<evidence type="ECO:0000313" key="1">
    <source>
        <dbReference type="EMBL" id="MBA8917985.1"/>
    </source>
</evidence>
<name>A0ABR6B1T5_9BACI</name>
<dbReference type="RefSeq" id="WP_041092019.1">
    <property type="nucleotide sequence ID" value="NZ_JACJIG010000002.1"/>
</dbReference>
<keyword evidence="2" id="KW-1185">Reference proteome</keyword>
<sequence length="224" mass="26574">MKQQILVPSMVYKFMEPQYLKKIQDDKKIFINFLGNYSTDKYGNAIGDDDEGKLDMNVKVNNHLLGGENDSDLDHFIQNNFFSNNDPNAKIYFKGVTFKGHSFDNNFYNYCVALEYREEIKKEFGGAVMVIRNFPKFIEELNKKLLKRKIGFVAAEQCDYVLNREKFYTQDNFSYENPSTIKEKMQYEYQQEYRLLWKPFSGIKITKPIEVYCPKALEFCTFHF</sequence>
<dbReference type="Proteomes" id="UP000517315">
    <property type="component" value="Unassembled WGS sequence"/>
</dbReference>
<accession>A0ABR6B1T5</accession>
<protein>
    <submittedName>
        <fullName evidence="1">Uncharacterized protein</fullName>
    </submittedName>
</protein>
<gene>
    <name evidence="1" type="ORF">HNP39_001706</name>
</gene>
<organism evidence="1 2">
    <name type="scientific">Bacillus aerius</name>
    <dbReference type="NCBI Taxonomy" id="293388"/>
    <lineage>
        <taxon>Bacteria</taxon>
        <taxon>Bacillati</taxon>
        <taxon>Bacillota</taxon>
        <taxon>Bacilli</taxon>
        <taxon>Bacillales</taxon>
        <taxon>Bacillaceae</taxon>
        <taxon>Bacillus</taxon>
    </lineage>
</organism>
<reference evidence="1 2" key="1">
    <citation type="submission" date="2020-08" db="EMBL/GenBank/DDBJ databases">
        <title>Functional genomics of gut bacteria from endangered species of beetles.</title>
        <authorList>
            <person name="Carlos-Shanley C."/>
        </authorList>
    </citation>
    <scope>NUCLEOTIDE SEQUENCE [LARGE SCALE GENOMIC DNA]</scope>
    <source>
        <strain evidence="1 2">S00152</strain>
    </source>
</reference>
<dbReference type="EMBL" id="JACJIG010000002">
    <property type="protein sequence ID" value="MBA8917985.1"/>
    <property type="molecule type" value="Genomic_DNA"/>
</dbReference>
<comment type="caution">
    <text evidence="1">The sequence shown here is derived from an EMBL/GenBank/DDBJ whole genome shotgun (WGS) entry which is preliminary data.</text>
</comment>